<dbReference type="KEGG" id="dpb:BABL1_gene_82"/>
<reference evidence="2 3" key="1">
    <citation type="journal article" date="2015" name="Biol. Direct">
        <title>Babela massiliensis, a representative of a widespread bacterial phylum with unusual adaptations to parasitism in amoebae.</title>
        <authorList>
            <person name="Pagnier I."/>
            <person name="Yutin N."/>
            <person name="Croce O."/>
            <person name="Makarova K.S."/>
            <person name="Wolf Y.I."/>
            <person name="Benamar S."/>
            <person name="Raoult D."/>
            <person name="Koonin E.V."/>
            <person name="La Scola B."/>
        </authorList>
    </citation>
    <scope>NUCLEOTIDE SEQUENCE [LARGE SCALE GENOMIC DNA]</scope>
    <source>
        <strain evidence="3">BABL1</strain>
    </source>
</reference>
<dbReference type="AlphaFoldDB" id="V6DJ46"/>
<feature type="coiled-coil region" evidence="1">
    <location>
        <begin position="399"/>
        <end position="426"/>
    </location>
</feature>
<keyword evidence="1" id="KW-0175">Coiled coil</keyword>
<name>V6DJ46_9BACT</name>
<sequence length="427" mass="51467">MKINKLDLFILLLIINLSNLSIWSMNQKTLTLKKLSLIRITQEILIDYEHRDENKPCSVTNYLLTRDIPIFFITEIYNTLILHFDKTNIFIEELLKVNQEKNQTEFNYKLSIFDELSYNSKLNISKYLIKLIKNKDANYQYYVNIITELIKRYKNLYFYSNLLSKSNLENEDLKDINNLIIRNITNLLKEIEKENKTQLNENEISIIKIQALKLIEIFKQKNKVLLNNFLDTLEKDYFNKILSYIFEEYFIENLDSLDQNKFIKFIFKANHYNRLYNLYKRISKKYPQLKQPIYNYLKSNTPQCLTPLTIYINQIFDKLLEIETKKIFIKVNQELDWNLKEKIISDNFLYHYQHLGGNFLNEIIESLIYYIIDSDITIEKSYQYLCLINKIIDKSIINNTNYIIDEEDLQEIKEDLEKEIISFQKSI</sequence>
<protein>
    <submittedName>
        <fullName evidence="2">Uncharacterized protein</fullName>
    </submittedName>
</protein>
<dbReference type="Proteomes" id="UP000018769">
    <property type="component" value="Chromosome I"/>
</dbReference>
<keyword evidence="3" id="KW-1185">Reference proteome</keyword>
<proteinExistence type="predicted"/>
<gene>
    <name evidence="2" type="ORF">BABL1_gene_82</name>
</gene>
<dbReference type="EMBL" id="HG793133">
    <property type="protein sequence ID" value="CDK30948.1"/>
    <property type="molecule type" value="Genomic_DNA"/>
</dbReference>
<evidence type="ECO:0000313" key="2">
    <source>
        <dbReference type="EMBL" id="CDK30948.1"/>
    </source>
</evidence>
<evidence type="ECO:0000256" key="1">
    <source>
        <dbReference type="SAM" id="Coils"/>
    </source>
</evidence>
<evidence type="ECO:0000313" key="3">
    <source>
        <dbReference type="Proteomes" id="UP000018769"/>
    </source>
</evidence>
<dbReference type="HOGENOM" id="CLU_642033_0_0_7"/>
<accession>V6DJ46</accession>
<dbReference type="RefSeq" id="WP_023792871.1">
    <property type="nucleotide sequence ID" value="NC_023003.1"/>
</dbReference>
<organism evidence="2 3">
    <name type="scientific">Candidatus Babela massiliensis</name>
    <dbReference type="NCBI Taxonomy" id="673862"/>
    <lineage>
        <taxon>Bacteria</taxon>
        <taxon>Candidatus Babelota</taxon>
        <taxon>Candidatus Babeliae</taxon>
        <taxon>Candidatus Babeliales</taxon>
        <taxon>Candidatus Babeliaceae</taxon>
        <taxon>Candidatus Babela</taxon>
    </lineage>
</organism>